<reference evidence="2 3" key="1">
    <citation type="submission" date="2019-02" db="EMBL/GenBank/DDBJ databases">
        <title>Draft genome sequences of novel Actinobacteria.</title>
        <authorList>
            <person name="Sahin N."/>
            <person name="Ay H."/>
            <person name="Saygin H."/>
        </authorList>
    </citation>
    <scope>NUCLEOTIDE SEQUENCE [LARGE SCALE GENOMIC DNA]</scope>
    <source>
        <strain evidence="2 3">8K307</strain>
    </source>
</reference>
<accession>A0A4R5A749</accession>
<dbReference type="OrthoDB" id="5195580at2"/>
<comment type="caution">
    <text evidence="2">The sequence shown here is derived from an EMBL/GenBank/DDBJ whole genome shotgun (WGS) entry which is preliminary data.</text>
</comment>
<dbReference type="InterPro" id="IPR012347">
    <property type="entry name" value="Ferritin-like"/>
</dbReference>
<dbReference type="EMBL" id="SMLB01000024">
    <property type="protein sequence ID" value="TDD67943.1"/>
    <property type="molecule type" value="Genomic_DNA"/>
</dbReference>
<name>A0A4R5A749_9ACTN</name>
<dbReference type="Proteomes" id="UP000295217">
    <property type="component" value="Unassembled WGS sequence"/>
</dbReference>
<dbReference type="Pfam" id="PF14530">
    <property type="entry name" value="DUF4439"/>
    <property type="match status" value="1"/>
</dbReference>
<dbReference type="Gene3D" id="1.20.1260.10">
    <property type="match status" value="1"/>
</dbReference>
<feature type="domain" description="DUF4439" evidence="1">
    <location>
        <begin position="22"/>
        <end position="151"/>
    </location>
</feature>
<gene>
    <name evidence="2" type="ORF">E1262_17155</name>
</gene>
<evidence type="ECO:0000259" key="1">
    <source>
        <dbReference type="Pfam" id="PF14530"/>
    </source>
</evidence>
<sequence>MTTTPAPTPSASAASADAGVEAAQAALAGEHACVYGYGVVGAHLPDGAEPAHAALAAHRSRRDELTALIGDAGADPVAAEPRYALPSPVTDEASAQALAVLLEERLGALYADVVGTATTPELREFAVRGVVMAAVQALAWGGAPTAFPGLDGRV</sequence>
<evidence type="ECO:0000313" key="3">
    <source>
        <dbReference type="Proteomes" id="UP000295217"/>
    </source>
</evidence>
<organism evidence="2 3">
    <name type="scientific">Jiangella aurantiaca</name>
    <dbReference type="NCBI Taxonomy" id="2530373"/>
    <lineage>
        <taxon>Bacteria</taxon>
        <taxon>Bacillati</taxon>
        <taxon>Actinomycetota</taxon>
        <taxon>Actinomycetes</taxon>
        <taxon>Jiangellales</taxon>
        <taxon>Jiangellaceae</taxon>
        <taxon>Jiangella</taxon>
    </lineage>
</organism>
<proteinExistence type="predicted"/>
<dbReference type="AlphaFoldDB" id="A0A4R5A749"/>
<dbReference type="SUPFAM" id="SSF47240">
    <property type="entry name" value="Ferritin-like"/>
    <property type="match status" value="1"/>
</dbReference>
<dbReference type="RefSeq" id="WP_132104366.1">
    <property type="nucleotide sequence ID" value="NZ_SMLB01000024.1"/>
</dbReference>
<keyword evidence="3" id="KW-1185">Reference proteome</keyword>
<evidence type="ECO:0000313" key="2">
    <source>
        <dbReference type="EMBL" id="TDD67943.1"/>
    </source>
</evidence>
<protein>
    <submittedName>
        <fullName evidence="2">DUF4439 domain-containing protein</fullName>
    </submittedName>
</protein>
<dbReference type="InterPro" id="IPR009078">
    <property type="entry name" value="Ferritin-like_SF"/>
</dbReference>
<dbReference type="CDD" id="cd00657">
    <property type="entry name" value="Ferritin_like"/>
    <property type="match status" value="1"/>
</dbReference>
<dbReference type="InterPro" id="IPR029447">
    <property type="entry name" value="DUF4439"/>
</dbReference>